<accession>A0A2K4ZNH0</accession>
<organism evidence="1 2">
    <name type="scientific">Acetatifactor muris</name>
    <dbReference type="NCBI Taxonomy" id="879566"/>
    <lineage>
        <taxon>Bacteria</taxon>
        <taxon>Bacillati</taxon>
        <taxon>Bacillota</taxon>
        <taxon>Clostridia</taxon>
        <taxon>Lachnospirales</taxon>
        <taxon>Lachnospiraceae</taxon>
        <taxon>Acetatifactor</taxon>
    </lineage>
</organism>
<sequence>MERENILEKLEQSDMILVGLGEDFDNTQFLCQREPYRNGVEILTRAGAAWLLPAWNEFCGEETGDRRVSEAIEKAAGLLEGKNYFCVSVSTNSGIPHFFQREESESPMGGRVVMPCGSILKKQCSKCCAEAPVPVTEEDKSILGRFFRDLWEGNFSGEVPFLTGVCPGCGEPFILNTVYAEKYNEKGYLEQWQRYMKWLQGTLNHRLVILELGVGMQFPTVIRWPFEKAAFFNKKAYFYRINEKLYHLTKELSEKGCGIAENAIDWLRQLC</sequence>
<keyword evidence="2" id="KW-1185">Reference proteome</keyword>
<gene>
    <name evidence="1" type="ORF">AMURIS_04782</name>
</gene>
<dbReference type="SUPFAM" id="SSF52467">
    <property type="entry name" value="DHS-like NAD/FAD-binding domain"/>
    <property type="match status" value="1"/>
</dbReference>
<evidence type="ECO:0000313" key="1">
    <source>
        <dbReference type="EMBL" id="SOY32029.1"/>
    </source>
</evidence>
<reference evidence="1 2" key="1">
    <citation type="submission" date="2018-01" db="EMBL/GenBank/DDBJ databases">
        <authorList>
            <person name="Gaut B.S."/>
            <person name="Morton B.R."/>
            <person name="Clegg M.T."/>
            <person name="Duvall M.R."/>
        </authorList>
    </citation>
    <scope>NUCLEOTIDE SEQUENCE [LARGE SCALE GENOMIC DNA]</scope>
    <source>
        <strain evidence="1">GP69</strain>
    </source>
</reference>
<evidence type="ECO:0000313" key="2">
    <source>
        <dbReference type="Proteomes" id="UP000236311"/>
    </source>
</evidence>
<proteinExistence type="predicted"/>
<protein>
    <recommendedName>
        <fullName evidence="3">NAD-dependent protein deacetylase, SIR2 family</fullName>
    </recommendedName>
</protein>
<evidence type="ECO:0008006" key="3">
    <source>
        <dbReference type="Google" id="ProtNLM"/>
    </source>
</evidence>
<dbReference type="Proteomes" id="UP000236311">
    <property type="component" value="Unassembled WGS sequence"/>
</dbReference>
<dbReference type="OrthoDB" id="394960at2"/>
<dbReference type="EMBL" id="OFSM01000037">
    <property type="protein sequence ID" value="SOY32029.1"/>
    <property type="molecule type" value="Genomic_DNA"/>
</dbReference>
<dbReference type="InterPro" id="IPR029035">
    <property type="entry name" value="DHS-like_NAD/FAD-binding_dom"/>
</dbReference>
<dbReference type="RefSeq" id="WP_103242000.1">
    <property type="nucleotide sequence ID" value="NZ_JANJZD010000039.1"/>
</dbReference>
<name>A0A2K4ZNH0_9FIRM</name>
<dbReference type="AlphaFoldDB" id="A0A2K4ZNH0"/>